<reference evidence="8" key="1">
    <citation type="journal article" date="2017" name="Gigascience">
        <title>The genome draft of coconut (Cocos nucifera).</title>
        <authorList>
            <person name="Xiao Y."/>
            <person name="Xu P."/>
            <person name="Fan H."/>
            <person name="Baudouin L."/>
            <person name="Xia W."/>
            <person name="Bocs S."/>
            <person name="Xu J."/>
            <person name="Li Q."/>
            <person name="Guo A."/>
            <person name="Zhou L."/>
            <person name="Li J."/>
            <person name="Wu Y."/>
            <person name="Ma Z."/>
            <person name="Armero A."/>
            <person name="Issali A.E."/>
            <person name="Liu N."/>
            <person name="Peng M."/>
            <person name="Yang Y."/>
        </authorList>
    </citation>
    <scope>NUCLEOTIDE SEQUENCE</scope>
    <source>
        <tissue evidence="8">Spear leaf of Hainan Tall coconut</tissue>
    </source>
</reference>
<dbReference type="PROSITE" id="PS50066">
    <property type="entry name" value="MADS_BOX_2"/>
    <property type="match status" value="1"/>
</dbReference>
<proteinExistence type="predicted"/>
<comment type="subcellular location">
    <subcellularLocation>
        <location evidence="1">Nucleus</location>
    </subcellularLocation>
</comment>
<dbReference type="GO" id="GO:0005634">
    <property type="term" value="C:nucleus"/>
    <property type="evidence" value="ECO:0007669"/>
    <property type="project" value="UniProtKB-SubCell"/>
</dbReference>
<keyword evidence="3" id="KW-0238">DNA-binding</keyword>
<organism evidence="8 9">
    <name type="scientific">Cocos nucifera</name>
    <name type="common">Coconut palm</name>
    <dbReference type="NCBI Taxonomy" id="13894"/>
    <lineage>
        <taxon>Eukaryota</taxon>
        <taxon>Viridiplantae</taxon>
        <taxon>Streptophyta</taxon>
        <taxon>Embryophyta</taxon>
        <taxon>Tracheophyta</taxon>
        <taxon>Spermatophyta</taxon>
        <taxon>Magnoliopsida</taxon>
        <taxon>Liliopsida</taxon>
        <taxon>Arecaceae</taxon>
        <taxon>Arecoideae</taxon>
        <taxon>Cocoseae</taxon>
        <taxon>Attaleinae</taxon>
        <taxon>Cocos</taxon>
    </lineage>
</organism>
<keyword evidence="5" id="KW-0539">Nucleus</keyword>
<dbReference type="Gene3D" id="3.40.1810.10">
    <property type="entry name" value="Transcription factor, MADS-box"/>
    <property type="match status" value="1"/>
</dbReference>
<evidence type="ECO:0000256" key="1">
    <source>
        <dbReference type="ARBA" id="ARBA00004123"/>
    </source>
</evidence>
<evidence type="ECO:0000256" key="6">
    <source>
        <dbReference type="SAM" id="MobiDB-lite"/>
    </source>
</evidence>
<protein>
    <submittedName>
        <fullName evidence="8">Agamous-like MADS-box protein AGL61</fullName>
    </submittedName>
</protein>
<dbReference type="InterPro" id="IPR002100">
    <property type="entry name" value="TF_MADSbox"/>
</dbReference>
<evidence type="ECO:0000256" key="2">
    <source>
        <dbReference type="ARBA" id="ARBA00023015"/>
    </source>
</evidence>
<dbReference type="GO" id="GO:0000978">
    <property type="term" value="F:RNA polymerase II cis-regulatory region sequence-specific DNA binding"/>
    <property type="evidence" value="ECO:0007669"/>
    <property type="project" value="TreeGrafter"/>
</dbReference>
<dbReference type="AlphaFoldDB" id="A0A8K0IHZ4"/>
<reference evidence="8" key="2">
    <citation type="submission" date="2019-07" db="EMBL/GenBank/DDBJ databases">
        <authorList>
            <person name="Yang Y."/>
            <person name="Bocs S."/>
            <person name="Baudouin L."/>
        </authorList>
    </citation>
    <scope>NUCLEOTIDE SEQUENCE</scope>
    <source>
        <tissue evidence="8">Spear leaf of Hainan Tall coconut</tissue>
    </source>
</reference>
<dbReference type="PANTHER" id="PTHR11945">
    <property type="entry name" value="MADS BOX PROTEIN"/>
    <property type="match status" value="1"/>
</dbReference>
<dbReference type="PANTHER" id="PTHR11945:SF629">
    <property type="entry name" value="OS02G0164450 PROTEIN"/>
    <property type="match status" value="1"/>
</dbReference>
<dbReference type="Pfam" id="PF00319">
    <property type="entry name" value="SRF-TF"/>
    <property type="match status" value="1"/>
</dbReference>
<keyword evidence="4" id="KW-0804">Transcription</keyword>
<dbReference type="EMBL" id="CM017879">
    <property type="protein sequence ID" value="KAG1358566.1"/>
    <property type="molecule type" value="Genomic_DNA"/>
</dbReference>
<dbReference type="PRINTS" id="PR00404">
    <property type="entry name" value="MADSDOMAIN"/>
</dbReference>
<dbReference type="Proteomes" id="UP000797356">
    <property type="component" value="Chromosome 8"/>
</dbReference>
<dbReference type="SUPFAM" id="SSF55455">
    <property type="entry name" value="SRF-like"/>
    <property type="match status" value="1"/>
</dbReference>
<evidence type="ECO:0000256" key="3">
    <source>
        <dbReference type="ARBA" id="ARBA00023125"/>
    </source>
</evidence>
<evidence type="ECO:0000313" key="9">
    <source>
        <dbReference type="Proteomes" id="UP000797356"/>
    </source>
</evidence>
<feature type="compositionally biased region" description="Acidic residues" evidence="6">
    <location>
        <begin position="90"/>
        <end position="103"/>
    </location>
</feature>
<feature type="domain" description="MADS-box" evidence="7">
    <location>
        <begin position="2"/>
        <end position="63"/>
    </location>
</feature>
<sequence length="212" mass="24471">MMGRHKIDIKKIPETQQRQVCFSKRRKGLFKKAADICAASRTCSIAIIVFSGAGNLFTFAHPSVEAISRRFLGNEVLIGQLSNKESENILGDDGDSYQEESDDSHDVSDAESDYGDKEDVHHKEDVMRKGNNTEDTLIQEVGKKKEEKEAREETQEMSEGDKFWWWNKPIDDLRLEELLELEKFIVELRDKVRDRANFLLAQQLSLCSWHHK</sequence>
<dbReference type="InterPro" id="IPR036879">
    <property type="entry name" value="TF_MADSbox_sf"/>
</dbReference>
<accession>A0A8K0IHZ4</accession>
<keyword evidence="9" id="KW-1185">Reference proteome</keyword>
<evidence type="ECO:0000256" key="5">
    <source>
        <dbReference type="ARBA" id="ARBA00023242"/>
    </source>
</evidence>
<evidence type="ECO:0000259" key="7">
    <source>
        <dbReference type="PROSITE" id="PS50066"/>
    </source>
</evidence>
<evidence type="ECO:0000313" key="8">
    <source>
        <dbReference type="EMBL" id="KAG1358566.1"/>
    </source>
</evidence>
<feature type="compositionally biased region" description="Basic and acidic residues" evidence="6">
    <location>
        <begin position="104"/>
        <end position="132"/>
    </location>
</feature>
<name>A0A8K0IHZ4_COCNU</name>
<dbReference type="OrthoDB" id="769518at2759"/>
<comment type="caution">
    <text evidence="8">The sequence shown here is derived from an EMBL/GenBank/DDBJ whole genome shotgun (WGS) entry which is preliminary data.</text>
</comment>
<gene>
    <name evidence="8" type="ORF">COCNU_08G000120</name>
</gene>
<dbReference type="SMART" id="SM00432">
    <property type="entry name" value="MADS"/>
    <property type="match status" value="1"/>
</dbReference>
<evidence type="ECO:0000256" key="4">
    <source>
        <dbReference type="ARBA" id="ARBA00023163"/>
    </source>
</evidence>
<dbReference type="GO" id="GO:0000981">
    <property type="term" value="F:DNA-binding transcription factor activity, RNA polymerase II-specific"/>
    <property type="evidence" value="ECO:0007669"/>
    <property type="project" value="TreeGrafter"/>
</dbReference>
<dbReference type="GO" id="GO:0046983">
    <property type="term" value="F:protein dimerization activity"/>
    <property type="evidence" value="ECO:0007669"/>
    <property type="project" value="InterPro"/>
</dbReference>
<feature type="region of interest" description="Disordered" evidence="6">
    <location>
        <begin position="87"/>
        <end position="135"/>
    </location>
</feature>
<keyword evidence="2" id="KW-0805">Transcription regulation</keyword>